<feature type="compositionally biased region" description="Basic residues" evidence="1">
    <location>
        <begin position="1"/>
        <end position="14"/>
    </location>
</feature>
<name>A0A916UA84_9BURK</name>
<reference evidence="2" key="1">
    <citation type="journal article" date="2014" name="Int. J. Syst. Evol. Microbiol.">
        <title>Complete genome sequence of Corynebacterium casei LMG S-19264T (=DSM 44701T), isolated from a smear-ripened cheese.</title>
        <authorList>
            <consortium name="US DOE Joint Genome Institute (JGI-PGF)"/>
            <person name="Walter F."/>
            <person name="Albersmeier A."/>
            <person name="Kalinowski J."/>
            <person name="Ruckert C."/>
        </authorList>
    </citation>
    <scope>NUCLEOTIDE SEQUENCE</scope>
    <source>
        <strain evidence="2">CGMCC 1.10998</strain>
    </source>
</reference>
<feature type="compositionally biased region" description="Basic and acidic residues" evidence="1">
    <location>
        <begin position="15"/>
        <end position="25"/>
    </location>
</feature>
<protein>
    <submittedName>
        <fullName evidence="2">Uncharacterized protein</fullName>
    </submittedName>
</protein>
<dbReference type="RefSeq" id="WP_188564827.1">
    <property type="nucleotide sequence ID" value="NZ_BMED01000001.1"/>
</dbReference>
<accession>A0A916UA84</accession>
<dbReference type="AlphaFoldDB" id="A0A916UA84"/>
<sequence>MTARIGSKHIAQHRGRAERLETKKANVEAEGIRRSAARQKYRNSVKGQAPVVPAAEKLFNN</sequence>
<dbReference type="EMBL" id="BMED01000001">
    <property type="protein sequence ID" value="GGC64868.1"/>
    <property type="molecule type" value="Genomic_DNA"/>
</dbReference>
<feature type="region of interest" description="Disordered" evidence="1">
    <location>
        <begin position="1"/>
        <end position="25"/>
    </location>
</feature>
<keyword evidence="3" id="KW-1185">Reference proteome</keyword>
<comment type="caution">
    <text evidence="2">The sequence shown here is derived from an EMBL/GenBank/DDBJ whole genome shotgun (WGS) entry which is preliminary data.</text>
</comment>
<proteinExistence type="predicted"/>
<evidence type="ECO:0000313" key="2">
    <source>
        <dbReference type="EMBL" id="GGC64868.1"/>
    </source>
</evidence>
<evidence type="ECO:0000313" key="3">
    <source>
        <dbReference type="Proteomes" id="UP000637423"/>
    </source>
</evidence>
<gene>
    <name evidence="2" type="ORF">GCM10011396_09870</name>
</gene>
<reference evidence="2" key="2">
    <citation type="submission" date="2020-09" db="EMBL/GenBank/DDBJ databases">
        <authorList>
            <person name="Sun Q."/>
            <person name="Zhou Y."/>
        </authorList>
    </citation>
    <scope>NUCLEOTIDE SEQUENCE</scope>
    <source>
        <strain evidence="2">CGMCC 1.10998</strain>
    </source>
</reference>
<evidence type="ECO:0000256" key="1">
    <source>
        <dbReference type="SAM" id="MobiDB-lite"/>
    </source>
</evidence>
<organism evidence="2 3">
    <name type="scientific">Undibacterium terreum</name>
    <dbReference type="NCBI Taxonomy" id="1224302"/>
    <lineage>
        <taxon>Bacteria</taxon>
        <taxon>Pseudomonadati</taxon>
        <taxon>Pseudomonadota</taxon>
        <taxon>Betaproteobacteria</taxon>
        <taxon>Burkholderiales</taxon>
        <taxon>Oxalobacteraceae</taxon>
        <taxon>Undibacterium</taxon>
    </lineage>
</organism>
<dbReference type="Proteomes" id="UP000637423">
    <property type="component" value="Unassembled WGS sequence"/>
</dbReference>